<evidence type="ECO:0000313" key="5">
    <source>
        <dbReference type="Proteomes" id="UP000268623"/>
    </source>
</evidence>
<dbReference type="InterPro" id="IPR004437">
    <property type="entry name" value="ParB/RepB/Spo0J"/>
</dbReference>
<accession>A0A3M9XIS9</accession>
<feature type="region of interest" description="Disordered" evidence="2">
    <location>
        <begin position="1"/>
        <end position="40"/>
    </location>
</feature>
<dbReference type="InterPro" id="IPR050336">
    <property type="entry name" value="Chromosome_partition/occlusion"/>
</dbReference>
<dbReference type="EMBL" id="QWDD01000003">
    <property type="protein sequence ID" value="RNJ48029.1"/>
    <property type="molecule type" value="Genomic_DNA"/>
</dbReference>
<evidence type="ECO:0000259" key="3">
    <source>
        <dbReference type="SMART" id="SM00470"/>
    </source>
</evidence>
<dbReference type="AlphaFoldDB" id="A0A3M9XIS9"/>
<feature type="domain" description="ParB-like N-terminal" evidence="3">
    <location>
        <begin position="68"/>
        <end position="160"/>
    </location>
</feature>
<dbReference type="SUPFAM" id="SSF109709">
    <property type="entry name" value="KorB DNA-binding domain-like"/>
    <property type="match status" value="1"/>
</dbReference>
<dbReference type="InterPro" id="IPR017819">
    <property type="entry name" value="Plasmid_partition_RepB"/>
</dbReference>
<dbReference type="GO" id="GO:0003677">
    <property type="term" value="F:DNA binding"/>
    <property type="evidence" value="ECO:0007669"/>
    <property type="project" value="InterPro"/>
</dbReference>
<dbReference type="PANTHER" id="PTHR33375:SF1">
    <property type="entry name" value="CHROMOSOME-PARTITIONING PROTEIN PARB-RELATED"/>
    <property type="match status" value="1"/>
</dbReference>
<sequence>MAAMSKRTDTIRHLFAQPPSPMLSADNNPPEPRRVAAGAVRSMKESFSEIERENEVLRARVAGSEQVVEIDPALIDPSPFADRFAQEDDTAFEALKQSIAESGQEIPVLLRAHGTVPGRYQTAFGHRRIRAARLLGRQVKAIVRALNDDELIVAQGVENSAREDLSFIERAVFAFRLEAAGRSRAVIQQALAIDRAEASKLIAVAKAVPDDLIHAIGKAPKIGRGRWQELAELMREKAATKRAQAVAILPAFISAHSDERFARALGAAKRKEAANAPAGQIVEIRDSAGLSIAEIRASERDVKVRLAKPAGSAFAQFLTARLPELFEEFRSFETGDGKSKDN</sequence>
<dbReference type="InterPro" id="IPR003115">
    <property type="entry name" value="ParB_N"/>
</dbReference>
<dbReference type="GO" id="GO:0007059">
    <property type="term" value="P:chromosome segregation"/>
    <property type="evidence" value="ECO:0007669"/>
    <property type="project" value="TreeGrafter"/>
</dbReference>
<dbReference type="SMART" id="SM00470">
    <property type="entry name" value="ParB"/>
    <property type="match status" value="1"/>
</dbReference>
<dbReference type="OrthoDB" id="7908920at2"/>
<protein>
    <submittedName>
        <fullName evidence="4">Plasmid partitioning protein RepB</fullName>
    </submittedName>
</protein>
<dbReference type="Gene3D" id="1.10.10.2830">
    <property type="match status" value="1"/>
</dbReference>
<dbReference type="Pfam" id="PF07506">
    <property type="entry name" value="RepB"/>
    <property type="match status" value="1"/>
</dbReference>
<dbReference type="InterPro" id="IPR037972">
    <property type="entry name" value="RepB_N"/>
</dbReference>
<comment type="caution">
    <text evidence="4">The sequence shown here is derived from an EMBL/GenBank/DDBJ whole genome shotgun (WGS) entry which is preliminary data.</text>
</comment>
<dbReference type="Gene3D" id="3.90.1530.30">
    <property type="match status" value="1"/>
</dbReference>
<dbReference type="CDD" id="cd16405">
    <property type="entry name" value="RepB_like_N"/>
    <property type="match status" value="1"/>
</dbReference>
<evidence type="ECO:0000256" key="2">
    <source>
        <dbReference type="SAM" id="MobiDB-lite"/>
    </source>
</evidence>
<dbReference type="InterPro" id="IPR011111">
    <property type="entry name" value="Plasmid_RepB"/>
</dbReference>
<organism evidence="4 5">
    <name type="scientific">Methylocystis hirsuta</name>
    <dbReference type="NCBI Taxonomy" id="369798"/>
    <lineage>
        <taxon>Bacteria</taxon>
        <taxon>Pseudomonadati</taxon>
        <taxon>Pseudomonadota</taxon>
        <taxon>Alphaproteobacteria</taxon>
        <taxon>Hyphomicrobiales</taxon>
        <taxon>Methylocystaceae</taxon>
        <taxon>Methylocystis</taxon>
    </lineage>
</organism>
<keyword evidence="5" id="KW-1185">Reference proteome</keyword>
<dbReference type="NCBIfam" id="TIGR00180">
    <property type="entry name" value="parB_part"/>
    <property type="match status" value="1"/>
</dbReference>
<reference evidence="4 5" key="1">
    <citation type="submission" date="2018-08" db="EMBL/GenBank/DDBJ databases">
        <title>Genome sequence of Methylocystis hirsuta CSC1, a methanotroph able to accumulate PHAs.</title>
        <authorList>
            <person name="Bordel S."/>
            <person name="Rodriguez E."/>
            <person name="Gancedo J."/>
            <person name="Munoz R."/>
        </authorList>
    </citation>
    <scope>NUCLEOTIDE SEQUENCE [LARGE SCALE GENOMIC DNA]</scope>
    <source>
        <strain evidence="4 5">CSC1</strain>
    </source>
</reference>
<comment type="similarity">
    <text evidence="1">Belongs to the ParB family.</text>
</comment>
<feature type="compositionally biased region" description="Basic and acidic residues" evidence="2">
    <location>
        <begin position="1"/>
        <end position="12"/>
    </location>
</feature>
<proteinExistence type="inferred from homology"/>
<name>A0A3M9XIS9_9HYPH</name>
<evidence type="ECO:0000256" key="1">
    <source>
        <dbReference type="ARBA" id="ARBA00006295"/>
    </source>
</evidence>
<dbReference type="NCBIfam" id="TIGR03454">
    <property type="entry name" value="partition_RepB"/>
    <property type="match status" value="1"/>
</dbReference>
<dbReference type="GO" id="GO:0005694">
    <property type="term" value="C:chromosome"/>
    <property type="evidence" value="ECO:0007669"/>
    <property type="project" value="TreeGrafter"/>
</dbReference>
<dbReference type="Pfam" id="PF02195">
    <property type="entry name" value="ParB_N"/>
    <property type="match status" value="1"/>
</dbReference>
<dbReference type="SUPFAM" id="SSF110849">
    <property type="entry name" value="ParB/Sulfiredoxin"/>
    <property type="match status" value="1"/>
</dbReference>
<evidence type="ECO:0000313" key="4">
    <source>
        <dbReference type="EMBL" id="RNJ48029.1"/>
    </source>
</evidence>
<dbReference type="PANTHER" id="PTHR33375">
    <property type="entry name" value="CHROMOSOME-PARTITIONING PROTEIN PARB-RELATED"/>
    <property type="match status" value="1"/>
</dbReference>
<gene>
    <name evidence="4" type="primary">repB</name>
    <name evidence="4" type="ORF">D1O30_19475</name>
</gene>
<dbReference type="Proteomes" id="UP000268623">
    <property type="component" value="Unassembled WGS sequence"/>
</dbReference>
<dbReference type="InterPro" id="IPR036086">
    <property type="entry name" value="ParB/Sulfiredoxin_sf"/>
</dbReference>